<comment type="pathway">
    <text evidence="2 10">Glycolipid biosynthesis; glycosylphosphatidylinositol-anchor biosynthesis.</text>
</comment>
<accession>A0A212EHN8</accession>
<evidence type="ECO:0000256" key="11">
    <source>
        <dbReference type="SAM" id="MobiDB-lite"/>
    </source>
</evidence>
<keyword evidence="7 10" id="KW-1133">Transmembrane helix</keyword>
<dbReference type="PANTHER" id="PTHR28650:SF1">
    <property type="entry name" value="PHOSPHATIDYLINOSITOL-GLYCAN BIOSYNTHESIS CLASS X PROTEIN"/>
    <property type="match status" value="1"/>
</dbReference>
<dbReference type="PANTHER" id="PTHR28650">
    <property type="entry name" value="PHOSPHATIDYLINOSITOL-GLYCAN BIOSYNTHESIS CLASS X PROTEIN"/>
    <property type="match status" value="1"/>
</dbReference>
<dbReference type="InterPro" id="IPR040039">
    <property type="entry name" value="PIGX"/>
</dbReference>
<evidence type="ECO:0000313" key="12">
    <source>
        <dbReference type="EMBL" id="OWR40994.1"/>
    </source>
</evidence>
<dbReference type="KEGG" id="dpl:KGM_203891"/>
<dbReference type="AlphaFoldDB" id="A0A212EHN8"/>
<proteinExistence type="inferred from homology"/>
<keyword evidence="5 10" id="KW-0812">Transmembrane</keyword>
<evidence type="ECO:0000256" key="1">
    <source>
        <dbReference type="ARBA" id="ARBA00004389"/>
    </source>
</evidence>
<evidence type="ECO:0000256" key="7">
    <source>
        <dbReference type="ARBA" id="ARBA00022989"/>
    </source>
</evidence>
<gene>
    <name evidence="12" type="ORF">KGM_203891</name>
</gene>
<dbReference type="InterPro" id="IPR013233">
    <property type="entry name" value="PIG-X/PBN1"/>
</dbReference>
<dbReference type="Proteomes" id="UP000007151">
    <property type="component" value="Unassembled WGS sequence"/>
</dbReference>
<evidence type="ECO:0000256" key="3">
    <source>
        <dbReference type="ARBA" id="ARBA00010345"/>
    </source>
</evidence>
<comment type="similarity">
    <text evidence="3 10">Belongs to the PIGX family.</text>
</comment>
<comment type="caution">
    <text evidence="12">The sequence shown here is derived from an EMBL/GenBank/DDBJ whole genome shotgun (WGS) entry which is preliminary data.</text>
</comment>
<evidence type="ECO:0000256" key="6">
    <source>
        <dbReference type="ARBA" id="ARBA00022824"/>
    </source>
</evidence>
<evidence type="ECO:0000256" key="5">
    <source>
        <dbReference type="ARBA" id="ARBA00022692"/>
    </source>
</evidence>
<dbReference type="InParanoid" id="A0A212EHN8"/>
<evidence type="ECO:0000256" key="10">
    <source>
        <dbReference type="RuleBase" id="RU366056"/>
    </source>
</evidence>
<comment type="function">
    <text evidence="10">Stabilizing subunit of the glycosylphosphatidylinositol-mannosyltransferase I complex which catalyzes the transfer of the first mannose, via an alpha-1,4 bond from a dolichol-phosphate-mannose (Dol-P-Man) to the glucosaminyl acyl phosphatidylinositol (GlcN-(acyl)PI) intermediate to generate alpha-D-Man-(1-&gt;4)-alpha-D-GlcN-(1-&gt;6)-(1-radyl,2-acyl-sn-glycero-3-phospho)-2-acyl-inositol and participates in the sixth step of the glycosylphosphatidylinositol-anchor biosynthesis. Probably acts by stabilizing the mannosyltransferase PIGM.</text>
</comment>
<keyword evidence="9" id="KW-0325">Glycoprotein</keyword>
<sequence>MQLFGHITDNRSHINIHVPVHARYHRARAGGRAVKNDVAHPKLYLYCPKNKLDRCGDFYSELSQANSFCPDHVSLKVCHWKQLPADVVSDPLEWHVAVGNSDHYYIVTFGTVVVMLAGTIHVLQTVHRYKIQLERNKKQRRRTDFHTLYVKSSFDRKAQTGAEQDYRSLPGPHDQTRG</sequence>
<keyword evidence="13" id="KW-1185">Reference proteome</keyword>
<feature type="region of interest" description="Disordered" evidence="11">
    <location>
        <begin position="156"/>
        <end position="178"/>
    </location>
</feature>
<dbReference type="Pfam" id="PF08320">
    <property type="entry name" value="PIG-X"/>
    <property type="match status" value="1"/>
</dbReference>
<evidence type="ECO:0000256" key="2">
    <source>
        <dbReference type="ARBA" id="ARBA00004687"/>
    </source>
</evidence>
<evidence type="ECO:0000256" key="4">
    <source>
        <dbReference type="ARBA" id="ARBA00022502"/>
    </source>
</evidence>
<feature type="transmembrane region" description="Helical" evidence="10">
    <location>
        <begin position="104"/>
        <end position="123"/>
    </location>
</feature>
<dbReference type="EMBL" id="AGBW02014843">
    <property type="protein sequence ID" value="OWR40994.1"/>
    <property type="molecule type" value="Genomic_DNA"/>
</dbReference>
<evidence type="ECO:0000313" key="13">
    <source>
        <dbReference type="Proteomes" id="UP000007151"/>
    </source>
</evidence>
<name>A0A212EHN8_DANPL</name>
<dbReference type="GO" id="GO:0006506">
    <property type="term" value="P:GPI anchor biosynthetic process"/>
    <property type="evidence" value="ECO:0007669"/>
    <property type="project" value="UniProtKB-UniPathway"/>
</dbReference>
<organism evidence="12 13">
    <name type="scientific">Danaus plexippus plexippus</name>
    <dbReference type="NCBI Taxonomy" id="278856"/>
    <lineage>
        <taxon>Eukaryota</taxon>
        <taxon>Metazoa</taxon>
        <taxon>Ecdysozoa</taxon>
        <taxon>Arthropoda</taxon>
        <taxon>Hexapoda</taxon>
        <taxon>Insecta</taxon>
        <taxon>Pterygota</taxon>
        <taxon>Neoptera</taxon>
        <taxon>Endopterygota</taxon>
        <taxon>Lepidoptera</taxon>
        <taxon>Glossata</taxon>
        <taxon>Ditrysia</taxon>
        <taxon>Papilionoidea</taxon>
        <taxon>Nymphalidae</taxon>
        <taxon>Danainae</taxon>
        <taxon>Danaini</taxon>
        <taxon>Danaina</taxon>
        <taxon>Danaus</taxon>
        <taxon>Danaus</taxon>
    </lineage>
</organism>
<comment type="subcellular location">
    <subcellularLocation>
        <location evidence="1 10">Endoplasmic reticulum membrane</location>
        <topology evidence="1 10">Single-pass membrane protein</topology>
    </subcellularLocation>
</comment>
<dbReference type="UniPathway" id="UPA00196"/>
<keyword evidence="6 10" id="KW-0256">Endoplasmic reticulum</keyword>
<reference evidence="12 13" key="1">
    <citation type="journal article" date="2011" name="Cell">
        <title>The monarch butterfly genome yields insights into long-distance migration.</title>
        <authorList>
            <person name="Zhan S."/>
            <person name="Merlin C."/>
            <person name="Boore J.L."/>
            <person name="Reppert S.M."/>
        </authorList>
    </citation>
    <scope>NUCLEOTIDE SEQUENCE [LARGE SCALE GENOMIC DNA]</scope>
    <source>
        <strain evidence="12">F-2</strain>
    </source>
</reference>
<evidence type="ECO:0000256" key="9">
    <source>
        <dbReference type="ARBA" id="ARBA00023180"/>
    </source>
</evidence>
<evidence type="ECO:0000256" key="8">
    <source>
        <dbReference type="ARBA" id="ARBA00023136"/>
    </source>
</evidence>
<keyword evidence="8 10" id="KW-0472">Membrane</keyword>
<protein>
    <recommendedName>
        <fullName evidence="10">Phosphatidylinositol-glycan biosynthesis class X protein</fullName>
    </recommendedName>
</protein>
<keyword evidence="4 10" id="KW-0337">GPI-anchor biosynthesis</keyword>
<dbReference type="STRING" id="278856.A0A212EHN8"/>
<dbReference type="GO" id="GO:0005789">
    <property type="term" value="C:endoplasmic reticulum membrane"/>
    <property type="evidence" value="ECO:0007669"/>
    <property type="project" value="UniProtKB-SubCell"/>
</dbReference>